<dbReference type="Proteomes" id="UP000324222">
    <property type="component" value="Unassembled WGS sequence"/>
</dbReference>
<dbReference type="EMBL" id="VSRR010000009">
    <property type="protein sequence ID" value="MPC07830.1"/>
    <property type="molecule type" value="Genomic_DNA"/>
</dbReference>
<name>A0A5B7CF36_PORTR</name>
<dbReference type="AlphaFoldDB" id="A0A5B7CF36"/>
<gene>
    <name evidence="1" type="ORF">E2C01_000397</name>
</gene>
<proteinExistence type="predicted"/>
<protein>
    <submittedName>
        <fullName evidence="1">Uncharacterized protein</fullName>
    </submittedName>
</protein>
<organism evidence="1 2">
    <name type="scientific">Portunus trituberculatus</name>
    <name type="common">Swimming crab</name>
    <name type="synonym">Neptunus trituberculatus</name>
    <dbReference type="NCBI Taxonomy" id="210409"/>
    <lineage>
        <taxon>Eukaryota</taxon>
        <taxon>Metazoa</taxon>
        <taxon>Ecdysozoa</taxon>
        <taxon>Arthropoda</taxon>
        <taxon>Crustacea</taxon>
        <taxon>Multicrustacea</taxon>
        <taxon>Malacostraca</taxon>
        <taxon>Eumalacostraca</taxon>
        <taxon>Eucarida</taxon>
        <taxon>Decapoda</taxon>
        <taxon>Pleocyemata</taxon>
        <taxon>Brachyura</taxon>
        <taxon>Eubrachyura</taxon>
        <taxon>Portunoidea</taxon>
        <taxon>Portunidae</taxon>
        <taxon>Portuninae</taxon>
        <taxon>Portunus</taxon>
    </lineage>
</organism>
<keyword evidence="2" id="KW-1185">Reference proteome</keyword>
<evidence type="ECO:0000313" key="2">
    <source>
        <dbReference type="Proteomes" id="UP000324222"/>
    </source>
</evidence>
<sequence>MTDGHQSVSGALPDVAAGVRARLDEMKTSFNTRRCEECRGGSGVDGRRRRLLPCTAALTAASRREDN</sequence>
<evidence type="ECO:0000313" key="1">
    <source>
        <dbReference type="EMBL" id="MPC07830.1"/>
    </source>
</evidence>
<comment type="caution">
    <text evidence="1">The sequence shown here is derived from an EMBL/GenBank/DDBJ whole genome shotgun (WGS) entry which is preliminary data.</text>
</comment>
<reference evidence="1 2" key="1">
    <citation type="submission" date="2019-05" db="EMBL/GenBank/DDBJ databases">
        <title>Another draft genome of Portunus trituberculatus and its Hox gene families provides insights of decapod evolution.</title>
        <authorList>
            <person name="Jeong J.-H."/>
            <person name="Song I."/>
            <person name="Kim S."/>
            <person name="Choi T."/>
            <person name="Kim D."/>
            <person name="Ryu S."/>
            <person name="Kim W."/>
        </authorList>
    </citation>
    <scope>NUCLEOTIDE SEQUENCE [LARGE SCALE GENOMIC DNA]</scope>
    <source>
        <tissue evidence="1">Muscle</tissue>
    </source>
</reference>
<accession>A0A5B7CF36</accession>